<sequence>MSLAIGERSRCSRDMLDEDEVVEEEEGEDWKDSKKLHLGPQVPLKQQLEKDKGDESLRRWKERLLGSVDLDSVGEHLEAEVKILSLSILSPGRPDIVLKLPAATKSKGPWFTLKEGSPYRLKFSFFVRNNIVSGLRYTNTVWKAGIKVDSKKEMLGTFSPQLEPYICEMHEETTPSGIFVRGSYSARSRLIDDDGNRYLEINYAFDIRKDWVLPAS</sequence>
<dbReference type="AlphaFoldDB" id="A0A843UR67"/>
<dbReference type="EMBL" id="NMUH01000749">
    <property type="protein sequence ID" value="MQL84264.1"/>
    <property type="molecule type" value="Genomic_DNA"/>
</dbReference>
<feature type="compositionally biased region" description="Acidic residues" evidence="4">
    <location>
        <begin position="16"/>
        <end position="29"/>
    </location>
</feature>
<dbReference type="FunFam" id="2.70.50.30:FF:000002">
    <property type="entry name" value="Rho GDP-dissociation inhibitor 1"/>
    <property type="match status" value="1"/>
</dbReference>
<comment type="caution">
    <text evidence="5">The sequence shown here is derived from an EMBL/GenBank/DDBJ whole genome shotgun (WGS) entry which is preliminary data.</text>
</comment>
<comment type="subcellular location">
    <subcellularLocation>
        <location evidence="1">Cytoplasm</location>
    </subcellularLocation>
</comment>
<dbReference type="InterPro" id="IPR014756">
    <property type="entry name" value="Ig_E-set"/>
</dbReference>
<evidence type="ECO:0000256" key="2">
    <source>
        <dbReference type="ARBA" id="ARBA00009758"/>
    </source>
</evidence>
<name>A0A843UR67_COLES</name>
<evidence type="ECO:0008006" key="7">
    <source>
        <dbReference type="Google" id="ProtNLM"/>
    </source>
</evidence>
<dbReference type="OrthoDB" id="1683373at2759"/>
<dbReference type="GO" id="GO:0005094">
    <property type="term" value="F:Rho GDP-dissociation inhibitor activity"/>
    <property type="evidence" value="ECO:0007669"/>
    <property type="project" value="InterPro"/>
</dbReference>
<dbReference type="InterPro" id="IPR000406">
    <property type="entry name" value="Rho_GDI"/>
</dbReference>
<dbReference type="PANTHER" id="PTHR10980">
    <property type="entry name" value="RHO GDP-DISSOCIATION INHIBITOR"/>
    <property type="match status" value="1"/>
</dbReference>
<organism evidence="5 6">
    <name type="scientific">Colocasia esculenta</name>
    <name type="common">Wild taro</name>
    <name type="synonym">Arum esculentum</name>
    <dbReference type="NCBI Taxonomy" id="4460"/>
    <lineage>
        <taxon>Eukaryota</taxon>
        <taxon>Viridiplantae</taxon>
        <taxon>Streptophyta</taxon>
        <taxon>Embryophyta</taxon>
        <taxon>Tracheophyta</taxon>
        <taxon>Spermatophyta</taxon>
        <taxon>Magnoliopsida</taxon>
        <taxon>Liliopsida</taxon>
        <taxon>Araceae</taxon>
        <taxon>Aroideae</taxon>
        <taxon>Colocasieae</taxon>
        <taxon>Colocasia</taxon>
    </lineage>
</organism>
<dbReference type="Gene3D" id="2.70.50.30">
    <property type="entry name" value="Coagulation Factor XIII, subunit A, domain 1"/>
    <property type="match status" value="1"/>
</dbReference>
<accession>A0A843UR67</accession>
<dbReference type="GO" id="GO:0016020">
    <property type="term" value="C:membrane"/>
    <property type="evidence" value="ECO:0007669"/>
    <property type="project" value="TreeGrafter"/>
</dbReference>
<dbReference type="InterPro" id="IPR024792">
    <property type="entry name" value="RhoGDI_dom_sf"/>
</dbReference>
<evidence type="ECO:0000313" key="6">
    <source>
        <dbReference type="Proteomes" id="UP000652761"/>
    </source>
</evidence>
<reference evidence="5" key="1">
    <citation type="submission" date="2017-07" db="EMBL/GenBank/DDBJ databases">
        <title>Taro Niue Genome Assembly and Annotation.</title>
        <authorList>
            <person name="Atibalentja N."/>
            <person name="Keating K."/>
            <person name="Fields C.J."/>
        </authorList>
    </citation>
    <scope>NUCLEOTIDE SEQUENCE</scope>
    <source>
        <strain evidence="5">Niue_2</strain>
        <tissue evidence="5">Leaf</tissue>
    </source>
</reference>
<gene>
    <name evidence="5" type="ORF">Taro_016759</name>
</gene>
<dbReference type="GO" id="GO:0007266">
    <property type="term" value="P:Rho protein signal transduction"/>
    <property type="evidence" value="ECO:0007669"/>
    <property type="project" value="InterPro"/>
</dbReference>
<evidence type="ECO:0000256" key="3">
    <source>
        <dbReference type="ARBA" id="ARBA00022490"/>
    </source>
</evidence>
<dbReference type="Pfam" id="PF02115">
    <property type="entry name" value="Rho_GDI"/>
    <property type="match status" value="1"/>
</dbReference>
<feature type="region of interest" description="Disordered" evidence="4">
    <location>
        <begin position="1"/>
        <end position="45"/>
    </location>
</feature>
<dbReference type="GO" id="GO:0005829">
    <property type="term" value="C:cytosol"/>
    <property type="evidence" value="ECO:0007669"/>
    <property type="project" value="TreeGrafter"/>
</dbReference>
<protein>
    <recommendedName>
        <fullName evidence="7">Rho GDP-dissociation inhibitor 1</fullName>
    </recommendedName>
</protein>
<dbReference type="PANTHER" id="PTHR10980:SF3">
    <property type="entry name" value="LD16419P"/>
    <property type="match status" value="1"/>
</dbReference>
<dbReference type="Proteomes" id="UP000652761">
    <property type="component" value="Unassembled WGS sequence"/>
</dbReference>
<keyword evidence="6" id="KW-1185">Reference proteome</keyword>
<evidence type="ECO:0000256" key="1">
    <source>
        <dbReference type="ARBA" id="ARBA00004496"/>
    </source>
</evidence>
<dbReference type="SUPFAM" id="SSF81296">
    <property type="entry name" value="E set domains"/>
    <property type="match status" value="1"/>
</dbReference>
<evidence type="ECO:0000313" key="5">
    <source>
        <dbReference type="EMBL" id="MQL84264.1"/>
    </source>
</evidence>
<keyword evidence="3" id="KW-0963">Cytoplasm</keyword>
<evidence type="ECO:0000256" key="4">
    <source>
        <dbReference type="SAM" id="MobiDB-lite"/>
    </source>
</evidence>
<proteinExistence type="inferred from homology"/>
<comment type="similarity">
    <text evidence="2">Belongs to the Rho GDI family.</text>
</comment>